<dbReference type="InterPro" id="IPR006963">
    <property type="entry name" value="Mopterin_OxRdtase_4Fe-4S_dom"/>
</dbReference>
<evidence type="ECO:0000313" key="6">
    <source>
        <dbReference type="EMBL" id="GGH21233.1"/>
    </source>
</evidence>
<dbReference type="Gene3D" id="3.40.228.10">
    <property type="entry name" value="Dimethylsulfoxide Reductase, domain 2"/>
    <property type="match status" value="1"/>
</dbReference>
<keyword evidence="3" id="KW-0408">Iron</keyword>
<dbReference type="Gene3D" id="2.40.40.20">
    <property type="match status" value="1"/>
</dbReference>
<evidence type="ECO:0000256" key="1">
    <source>
        <dbReference type="ARBA" id="ARBA00010312"/>
    </source>
</evidence>
<dbReference type="AlphaFoldDB" id="A0A917I7I4"/>
<feature type="domain" description="4Fe-4S Mo/W bis-MGD-type" evidence="5">
    <location>
        <begin position="7"/>
        <end position="65"/>
    </location>
</feature>
<evidence type="ECO:0000256" key="4">
    <source>
        <dbReference type="ARBA" id="ARBA00023014"/>
    </source>
</evidence>
<sequence length="695" mass="76017">MNAPTSIHRKNAVCPHDCPSACALEVEIIEGARVGRVYGSAEQRYTAGVICAKVARYAERVYHPDRVTHPLRRVGPKGSGQFERISWDEALDIVAAKFLEAERDFGAESVWPYHYAGTMGLVMRDGIKRLTNVKRYSGFFSTICINLAWPGYIAGTGKLAGPDPREMAVSDCVVIWGTNAVATQVNVMTHAIKARKERGAKIVVIDVYRNATMKQADMGLCLKPGTDGALACAAMHVLFRDGLADWDYLREFTDAPEELRDHLASRTPAWASTITGLSVEEIEAFAHLVGRTPRTYFRLGYGFSRQRNGAVNMHAASCIAAVTGAWKHEGGGAFHNNGAIYHWRKSMIEGLDAYDPAVRKLDQSKIGRVLTGDPEALKGGPPVKALLVQSTNPAAVAPEQGLVKAGFAREDLFVCVHEQVMTETAKLADIVLPATMFMEHDDLYQGGGHQYIMLGPKLVDPVGECRSNHDVISALAERVGAKHAGFDMSPRELIDWTLQNSGWGTLADLEAGKWIDAQPSFEQAHYLKGFSWPDGKFRFKPDWPKVPFSNDGPMGPIDAMPRLPDHWAVIEEATELYPFRLATSPARNFLNTSFNETPTSRANEVKPTVMIHPADAQALGVQDGEIVRLDNERGTILIAAKLFEGVRRGVLIAESIFPDSAYPDGKGINHLTGADAPAPFGGAAFHDNHVRVLKA</sequence>
<dbReference type="InterPro" id="IPR037920">
    <property type="entry name" value="YoaE_C"/>
</dbReference>
<dbReference type="Gene3D" id="3.40.50.740">
    <property type="match status" value="1"/>
</dbReference>
<dbReference type="InterPro" id="IPR050612">
    <property type="entry name" value="Prok_Mopterin_Oxidored"/>
</dbReference>
<dbReference type="InterPro" id="IPR006656">
    <property type="entry name" value="Mopterin_OxRdtase"/>
</dbReference>
<keyword evidence="7" id="KW-1185">Reference proteome</keyword>
<dbReference type="EMBL" id="BMES01000002">
    <property type="protein sequence ID" value="GGH21233.1"/>
    <property type="molecule type" value="Genomic_DNA"/>
</dbReference>
<dbReference type="Gene3D" id="3.30.2070.10">
    <property type="entry name" value="Formate dehydrogenase/DMSO reductase"/>
    <property type="match status" value="1"/>
</dbReference>
<evidence type="ECO:0000256" key="2">
    <source>
        <dbReference type="ARBA" id="ARBA00022723"/>
    </source>
</evidence>
<keyword evidence="4" id="KW-0411">Iron-sulfur</keyword>
<dbReference type="PANTHER" id="PTHR43742:SF6">
    <property type="entry name" value="OXIDOREDUCTASE YYAE-RELATED"/>
    <property type="match status" value="1"/>
</dbReference>
<proteinExistence type="inferred from homology"/>
<dbReference type="GO" id="GO:0051536">
    <property type="term" value="F:iron-sulfur cluster binding"/>
    <property type="evidence" value="ECO:0007669"/>
    <property type="project" value="UniProtKB-KW"/>
</dbReference>
<reference evidence="6" key="2">
    <citation type="submission" date="2020-09" db="EMBL/GenBank/DDBJ databases">
        <authorList>
            <person name="Sun Q."/>
            <person name="Zhou Y."/>
        </authorList>
    </citation>
    <scope>NUCLEOTIDE SEQUENCE</scope>
    <source>
        <strain evidence="6">CGMCC 1.12214</strain>
    </source>
</reference>
<comment type="similarity">
    <text evidence="1">Belongs to the prokaryotic molybdopterin-containing oxidoreductase family.</text>
</comment>
<dbReference type="Gene3D" id="2.20.25.90">
    <property type="entry name" value="ADC-like domains"/>
    <property type="match status" value="1"/>
</dbReference>
<dbReference type="GO" id="GO:0016491">
    <property type="term" value="F:oxidoreductase activity"/>
    <property type="evidence" value="ECO:0007669"/>
    <property type="project" value="InterPro"/>
</dbReference>
<dbReference type="RefSeq" id="WP_188518128.1">
    <property type="nucleotide sequence ID" value="NZ_BMES01000002.1"/>
</dbReference>
<dbReference type="SMART" id="SM00926">
    <property type="entry name" value="Molybdop_Fe4S4"/>
    <property type="match status" value="1"/>
</dbReference>
<dbReference type="InterPro" id="IPR006657">
    <property type="entry name" value="MoPterin_dinucl-bd_dom"/>
</dbReference>
<dbReference type="SUPFAM" id="SSF50692">
    <property type="entry name" value="ADC-like"/>
    <property type="match status" value="1"/>
</dbReference>
<reference evidence="6" key="1">
    <citation type="journal article" date="2014" name="Int. J. Syst. Evol. Microbiol.">
        <title>Complete genome sequence of Corynebacterium casei LMG S-19264T (=DSM 44701T), isolated from a smear-ripened cheese.</title>
        <authorList>
            <consortium name="US DOE Joint Genome Institute (JGI-PGF)"/>
            <person name="Walter F."/>
            <person name="Albersmeier A."/>
            <person name="Kalinowski J."/>
            <person name="Ruckert C."/>
        </authorList>
    </citation>
    <scope>NUCLEOTIDE SEQUENCE</scope>
    <source>
        <strain evidence="6">CGMCC 1.12214</strain>
    </source>
</reference>
<dbReference type="PANTHER" id="PTHR43742">
    <property type="entry name" value="TRIMETHYLAMINE-N-OXIDE REDUCTASE"/>
    <property type="match status" value="1"/>
</dbReference>
<comment type="caution">
    <text evidence="6">The sequence shown here is derived from an EMBL/GenBank/DDBJ whole genome shotgun (WGS) entry which is preliminary data.</text>
</comment>
<dbReference type="Pfam" id="PF01568">
    <property type="entry name" value="Molydop_binding"/>
    <property type="match status" value="1"/>
</dbReference>
<dbReference type="GO" id="GO:0043546">
    <property type="term" value="F:molybdopterin cofactor binding"/>
    <property type="evidence" value="ECO:0007669"/>
    <property type="project" value="InterPro"/>
</dbReference>
<dbReference type="Pfam" id="PF00384">
    <property type="entry name" value="Molybdopterin"/>
    <property type="match status" value="1"/>
</dbReference>
<dbReference type="InterPro" id="IPR009010">
    <property type="entry name" value="Asp_de-COase-like_dom_sf"/>
</dbReference>
<dbReference type="GO" id="GO:0046872">
    <property type="term" value="F:metal ion binding"/>
    <property type="evidence" value="ECO:0007669"/>
    <property type="project" value="UniProtKB-KW"/>
</dbReference>
<organism evidence="6 7">
    <name type="scientific">Alsobacter metallidurans</name>
    <dbReference type="NCBI Taxonomy" id="340221"/>
    <lineage>
        <taxon>Bacteria</taxon>
        <taxon>Pseudomonadati</taxon>
        <taxon>Pseudomonadota</taxon>
        <taxon>Alphaproteobacteria</taxon>
        <taxon>Hyphomicrobiales</taxon>
        <taxon>Alsobacteraceae</taxon>
        <taxon>Alsobacter</taxon>
    </lineage>
</organism>
<gene>
    <name evidence="6" type="ORF">GCM10007036_25360</name>
</gene>
<protein>
    <submittedName>
        <fullName evidence="6">Dehydrogenase</fullName>
    </submittedName>
</protein>
<keyword evidence="2" id="KW-0479">Metal-binding</keyword>
<dbReference type="PROSITE" id="PS51669">
    <property type="entry name" value="4FE4S_MOW_BIS_MGD"/>
    <property type="match status" value="1"/>
</dbReference>
<evidence type="ECO:0000313" key="7">
    <source>
        <dbReference type="Proteomes" id="UP000603912"/>
    </source>
</evidence>
<evidence type="ECO:0000256" key="3">
    <source>
        <dbReference type="ARBA" id="ARBA00023004"/>
    </source>
</evidence>
<evidence type="ECO:0000259" key="5">
    <source>
        <dbReference type="PROSITE" id="PS51669"/>
    </source>
</evidence>
<dbReference type="Proteomes" id="UP000603912">
    <property type="component" value="Unassembled WGS sequence"/>
</dbReference>
<dbReference type="CDD" id="cd02766">
    <property type="entry name" value="MopB_3"/>
    <property type="match status" value="1"/>
</dbReference>
<accession>A0A917I7I4</accession>
<dbReference type="SUPFAM" id="SSF53706">
    <property type="entry name" value="Formate dehydrogenase/DMSO reductase, domains 1-3"/>
    <property type="match status" value="1"/>
</dbReference>
<name>A0A917I7I4_9HYPH</name>
<dbReference type="CDD" id="cd02786">
    <property type="entry name" value="MopB_CT_3"/>
    <property type="match status" value="1"/>
</dbReference>